<dbReference type="PRINTS" id="PR00455">
    <property type="entry name" value="HTHTETR"/>
</dbReference>
<dbReference type="Pfam" id="PF13305">
    <property type="entry name" value="TetR_C_33"/>
    <property type="match status" value="1"/>
</dbReference>
<dbReference type="PANTHER" id="PTHR30055:SF234">
    <property type="entry name" value="HTH-TYPE TRANSCRIPTIONAL REGULATOR BETI"/>
    <property type="match status" value="1"/>
</dbReference>
<protein>
    <submittedName>
        <fullName evidence="6">TetR/AcrR family transcriptional regulator</fullName>
    </submittedName>
</protein>
<evidence type="ECO:0000256" key="1">
    <source>
        <dbReference type="ARBA" id="ARBA00023015"/>
    </source>
</evidence>
<reference evidence="7" key="1">
    <citation type="journal article" date="2019" name="Int. J. Syst. Evol. Microbiol.">
        <title>The Global Catalogue of Microorganisms (GCM) 10K type strain sequencing project: providing services to taxonomists for standard genome sequencing and annotation.</title>
        <authorList>
            <consortium name="The Broad Institute Genomics Platform"/>
            <consortium name="The Broad Institute Genome Sequencing Center for Infectious Disease"/>
            <person name="Wu L."/>
            <person name="Ma J."/>
        </authorList>
    </citation>
    <scope>NUCLEOTIDE SEQUENCE [LARGE SCALE GENOMIC DNA]</scope>
    <source>
        <strain evidence="7">CGMCC 1.13681</strain>
    </source>
</reference>
<dbReference type="Proteomes" id="UP001596413">
    <property type="component" value="Unassembled WGS sequence"/>
</dbReference>
<keyword evidence="2 4" id="KW-0238">DNA-binding</keyword>
<keyword evidence="1" id="KW-0805">Transcription regulation</keyword>
<evidence type="ECO:0000256" key="4">
    <source>
        <dbReference type="PROSITE-ProRule" id="PRU00335"/>
    </source>
</evidence>
<dbReference type="InterPro" id="IPR050109">
    <property type="entry name" value="HTH-type_TetR-like_transc_reg"/>
</dbReference>
<dbReference type="InterPro" id="IPR001647">
    <property type="entry name" value="HTH_TetR"/>
</dbReference>
<dbReference type="SUPFAM" id="SSF46689">
    <property type="entry name" value="Homeodomain-like"/>
    <property type="match status" value="1"/>
</dbReference>
<dbReference type="SUPFAM" id="SSF48498">
    <property type="entry name" value="Tetracyclin repressor-like, C-terminal domain"/>
    <property type="match status" value="1"/>
</dbReference>
<keyword evidence="3" id="KW-0804">Transcription</keyword>
<sequence>MPPTPRSRLLQSARTLLTESGVESLTLRAIARHAGVSHGAPLKHFPHRAALLSAIATQGFRELAARTGDELNALPPTAPPARHLRTGLHAYAEFALASPEMFQLMFRQDLLDPTDEELREAGTAAFTPLLTGVRNLQTTGWQREADPLLLAGALWSSVHGLAQLWSWGSLPYATTATSMDQIYDTLCQALGLNATDPA</sequence>
<dbReference type="RefSeq" id="WP_386418463.1">
    <property type="nucleotide sequence ID" value="NZ_JBHSZO010000056.1"/>
</dbReference>
<name>A0ABW2GKG7_9ACTN</name>
<evidence type="ECO:0000256" key="2">
    <source>
        <dbReference type="ARBA" id="ARBA00023125"/>
    </source>
</evidence>
<dbReference type="PROSITE" id="PS50977">
    <property type="entry name" value="HTH_TETR_2"/>
    <property type="match status" value="1"/>
</dbReference>
<organism evidence="6 7">
    <name type="scientific">Streptomyces polyrhachis</name>
    <dbReference type="NCBI Taxonomy" id="1282885"/>
    <lineage>
        <taxon>Bacteria</taxon>
        <taxon>Bacillati</taxon>
        <taxon>Actinomycetota</taxon>
        <taxon>Actinomycetes</taxon>
        <taxon>Kitasatosporales</taxon>
        <taxon>Streptomycetaceae</taxon>
        <taxon>Streptomyces</taxon>
    </lineage>
</organism>
<keyword evidence="7" id="KW-1185">Reference proteome</keyword>
<dbReference type="Gene3D" id="1.10.357.10">
    <property type="entry name" value="Tetracycline Repressor, domain 2"/>
    <property type="match status" value="1"/>
</dbReference>
<evidence type="ECO:0000313" key="6">
    <source>
        <dbReference type="EMBL" id="MFC7221244.1"/>
    </source>
</evidence>
<feature type="domain" description="HTH tetR-type" evidence="5">
    <location>
        <begin position="3"/>
        <end position="63"/>
    </location>
</feature>
<gene>
    <name evidence="6" type="ORF">ACFQLX_24225</name>
</gene>
<feature type="DNA-binding region" description="H-T-H motif" evidence="4">
    <location>
        <begin position="26"/>
        <end position="45"/>
    </location>
</feature>
<dbReference type="InterPro" id="IPR036271">
    <property type="entry name" value="Tet_transcr_reg_TetR-rel_C_sf"/>
</dbReference>
<evidence type="ECO:0000313" key="7">
    <source>
        <dbReference type="Proteomes" id="UP001596413"/>
    </source>
</evidence>
<proteinExistence type="predicted"/>
<dbReference type="EMBL" id="JBHSZO010000056">
    <property type="protein sequence ID" value="MFC7221244.1"/>
    <property type="molecule type" value="Genomic_DNA"/>
</dbReference>
<evidence type="ECO:0000259" key="5">
    <source>
        <dbReference type="PROSITE" id="PS50977"/>
    </source>
</evidence>
<accession>A0ABW2GKG7</accession>
<comment type="caution">
    <text evidence="6">The sequence shown here is derived from an EMBL/GenBank/DDBJ whole genome shotgun (WGS) entry which is preliminary data.</text>
</comment>
<dbReference type="InterPro" id="IPR009057">
    <property type="entry name" value="Homeodomain-like_sf"/>
</dbReference>
<evidence type="ECO:0000256" key="3">
    <source>
        <dbReference type="ARBA" id="ARBA00023163"/>
    </source>
</evidence>
<dbReference type="InterPro" id="IPR025996">
    <property type="entry name" value="MT1864/Rv1816-like_C"/>
</dbReference>
<dbReference type="PANTHER" id="PTHR30055">
    <property type="entry name" value="HTH-TYPE TRANSCRIPTIONAL REGULATOR RUTR"/>
    <property type="match status" value="1"/>
</dbReference>
<dbReference type="Pfam" id="PF00440">
    <property type="entry name" value="TetR_N"/>
    <property type="match status" value="1"/>
</dbReference>